<reference evidence="1 2" key="1">
    <citation type="submission" date="2019-03" db="EMBL/GenBank/DDBJ databases">
        <title>First draft genome of Liparis tanakae, snailfish: a comprehensive survey of snailfish specific genes.</title>
        <authorList>
            <person name="Kim W."/>
            <person name="Song I."/>
            <person name="Jeong J.-H."/>
            <person name="Kim D."/>
            <person name="Kim S."/>
            <person name="Ryu S."/>
            <person name="Song J.Y."/>
            <person name="Lee S.K."/>
        </authorList>
    </citation>
    <scope>NUCLEOTIDE SEQUENCE [LARGE SCALE GENOMIC DNA]</scope>
    <source>
        <tissue evidence="1">Muscle</tissue>
    </source>
</reference>
<organism evidence="1 2">
    <name type="scientific">Liparis tanakae</name>
    <name type="common">Tanaka's snailfish</name>
    <dbReference type="NCBI Taxonomy" id="230148"/>
    <lineage>
        <taxon>Eukaryota</taxon>
        <taxon>Metazoa</taxon>
        <taxon>Chordata</taxon>
        <taxon>Craniata</taxon>
        <taxon>Vertebrata</taxon>
        <taxon>Euteleostomi</taxon>
        <taxon>Actinopterygii</taxon>
        <taxon>Neopterygii</taxon>
        <taxon>Teleostei</taxon>
        <taxon>Neoteleostei</taxon>
        <taxon>Acanthomorphata</taxon>
        <taxon>Eupercaria</taxon>
        <taxon>Perciformes</taxon>
        <taxon>Cottioidei</taxon>
        <taxon>Cottales</taxon>
        <taxon>Liparidae</taxon>
        <taxon>Liparis</taxon>
    </lineage>
</organism>
<gene>
    <name evidence="1" type="ORF">EYF80_057098</name>
</gene>
<dbReference type="EMBL" id="SRLO01002521">
    <property type="protein sequence ID" value="TNN32738.1"/>
    <property type="molecule type" value="Genomic_DNA"/>
</dbReference>
<protein>
    <submittedName>
        <fullName evidence="1">Uncharacterized protein</fullName>
    </submittedName>
</protein>
<comment type="caution">
    <text evidence="1">The sequence shown here is derived from an EMBL/GenBank/DDBJ whole genome shotgun (WGS) entry which is preliminary data.</text>
</comment>
<accession>A0A4Z2EV75</accession>
<evidence type="ECO:0000313" key="2">
    <source>
        <dbReference type="Proteomes" id="UP000314294"/>
    </source>
</evidence>
<name>A0A4Z2EV75_9TELE</name>
<proteinExistence type="predicted"/>
<sequence length="73" mass="7915">MVLAQGTDRQTARLTHSSSVVSMARCAPWPLHQSLASGQDNEVLLNSTIISSRMAVAVRPGNNQRLNLETPET</sequence>
<keyword evidence="2" id="KW-1185">Reference proteome</keyword>
<evidence type="ECO:0000313" key="1">
    <source>
        <dbReference type="EMBL" id="TNN32738.1"/>
    </source>
</evidence>
<dbReference type="Proteomes" id="UP000314294">
    <property type="component" value="Unassembled WGS sequence"/>
</dbReference>
<dbReference type="AlphaFoldDB" id="A0A4Z2EV75"/>